<dbReference type="AlphaFoldDB" id="A0A371CJQ8"/>
<comment type="subcellular location">
    <subcellularLocation>
        <location evidence="1 6">Secreted</location>
        <location evidence="1 6">Cell wall</location>
    </subcellularLocation>
</comment>
<evidence type="ECO:0000256" key="5">
    <source>
        <dbReference type="ARBA" id="ARBA00023157"/>
    </source>
</evidence>
<dbReference type="SMART" id="SM00075">
    <property type="entry name" value="HYDRO"/>
    <property type="match status" value="1"/>
</dbReference>
<keyword evidence="6" id="KW-0732">Signal</keyword>
<organism evidence="7 8">
    <name type="scientific">Lentinus brumalis</name>
    <dbReference type="NCBI Taxonomy" id="2498619"/>
    <lineage>
        <taxon>Eukaryota</taxon>
        <taxon>Fungi</taxon>
        <taxon>Dikarya</taxon>
        <taxon>Basidiomycota</taxon>
        <taxon>Agaricomycotina</taxon>
        <taxon>Agaricomycetes</taxon>
        <taxon>Polyporales</taxon>
        <taxon>Polyporaceae</taxon>
        <taxon>Lentinus</taxon>
    </lineage>
</organism>
<keyword evidence="3 6" id="KW-0134">Cell wall</keyword>
<sequence>MVFSRALILAALPLLAVATAIQGRGGEPSSGASCCSTIGQSTDPAILSALGPLAVLVNGLNVLVGLNCSPITVIGAGSSCSGTTVTCTDNSHGSAVEIGCVPVTL</sequence>
<accession>A0A371CJQ8</accession>
<protein>
    <recommendedName>
        <fullName evidence="6">Hydrophobin</fullName>
    </recommendedName>
</protein>
<feature type="chain" id="PRO_5016477388" description="Hydrophobin" evidence="6">
    <location>
        <begin position="19"/>
        <end position="105"/>
    </location>
</feature>
<name>A0A371CJQ8_9APHY</name>
<feature type="signal peptide" evidence="6">
    <location>
        <begin position="1"/>
        <end position="18"/>
    </location>
</feature>
<evidence type="ECO:0000256" key="6">
    <source>
        <dbReference type="RuleBase" id="RU365009"/>
    </source>
</evidence>
<dbReference type="GO" id="GO:0009277">
    <property type="term" value="C:fungal-type cell wall"/>
    <property type="evidence" value="ECO:0007669"/>
    <property type="project" value="InterPro"/>
</dbReference>
<dbReference type="Pfam" id="PF01185">
    <property type="entry name" value="Hydrophobin"/>
    <property type="match status" value="1"/>
</dbReference>
<dbReference type="CDD" id="cd23507">
    <property type="entry name" value="hydrophobin_I"/>
    <property type="match status" value="1"/>
</dbReference>
<gene>
    <name evidence="7" type="ORF">OH76DRAFT_1506756</name>
</gene>
<dbReference type="Proteomes" id="UP000256964">
    <property type="component" value="Unassembled WGS sequence"/>
</dbReference>
<evidence type="ECO:0000313" key="8">
    <source>
        <dbReference type="Proteomes" id="UP000256964"/>
    </source>
</evidence>
<dbReference type="GO" id="GO:0005199">
    <property type="term" value="F:structural constituent of cell wall"/>
    <property type="evidence" value="ECO:0007669"/>
    <property type="project" value="InterPro"/>
</dbReference>
<reference evidence="7 8" key="1">
    <citation type="journal article" date="2018" name="Biotechnol. Biofuels">
        <title>Integrative visual omics of the white-rot fungus Polyporus brumalis exposes the biotechnological potential of its oxidative enzymes for delignifying raw plant biomass.</title>
        <authorList>
            <person name="Miyauchi S."/>
            <person name="Rancon A."/>
            <person name="Drula E."/>
            <person name="Hage H."/>
            <person name="Chaduli D."/>
            <person name="Favel A."/>
            <person name="Grisel S."/>
            <person name="Henrissat B."/>
            <person name="Herpoel-Gimbert I."/>
            <person name="Ruiz-Duenas F.J."/>
            <person name="Chevret D."/>
            <person name="Hainaut M."/>
            <person name="Lin J."/>
            <person name="Wang M."/>
            <person name="Pangilinan J."/>
            <person name="Lipzen A."/>
            <person name="Lesage-Meessen L."/>
            <person name="Navarro D."/>
            <person name="Riley R."/>
            <person name="Grigoriev I.V."/>
            <person name="Zhou S."/>
            <person name="Raouche S."/>
            <person name="Rosso M.N."/>
        </authorList>
    </citation>
    <scope>NUCLEOTIDE SEQUENCE [LARGE SCALE GENOMIC DNA]</scope>
    <source>
        <strain evidence="7 8">BRFM 1820</strain>
    </source>
</reference>
<keyword evidence="4 6" id="KW-0964">Secreted</keyword>
<keyword evidence="5 6" id="KW-1015">Disulfide bond</keyword>
<comment type="similarity">
    <text evidence="2 6">Belongs to the fungal hydrophobin family.</text>
</comment>
<keyword evidence="8" id="KW-1185">Reference proteome</keyword>
<dbReference type="EMBL" id="KZ857551">
    <property type="protein sequence ID" value="RDX40513.1"/>
    <property type="molecule type" value="Genomic_DNA"/>
</dbReference>
<evidence type="ECO:0000313" key="7">
    <source>
        <dbReference type="EMBL" id="RDX40513.1"/>
    </source>
</evidence>
<evidence type="ECO:0000256" key="1">
    <source>
        <dbReference type="ARBA" id="ARBA00004191"/>
    </source>
</evidence>
<evidence type="ECO:0000256" key="3">
    <source>
        <dbReference type="ARBA" id="ARBA00022512"/>
    </source>
</evidence>
<dbReference type="STRING" id="139420.A0A371CJQ8"/>
<dbReference type="InterPro" id="IPR001338">
    <property type="entry name" value="Class_I_Hydrophobin"/>
</dbReference>
<evidence type="ECO:0000256" key="4">
    <source>
        <dbReference type="ARBA" id="ARBA00022525"/>
    </source>
</evidence>
<evidence type="ECO:0000256" key="2">
    <source>
        <dbReference type="ARBA" id="ARBA00010446"/>
    </source>
</evidence>
<proteinExistence type="inferred from homology"/>